<feature type="binding site" evidence="4">
    <location>
        <position position="18"/>
    </location>
    <ligand>
        <name>S-adenosyl-L-methionine</name>
        <dbReference type="ChEBI" id="CHEBI:59789"/>
    </ligand>
</feature>
<dbReference type="InterPro" id="IPR029063">
    <property type="entry name" value="SAM-dependent_MTases_sf"/>
</dbReference>
<evidence type="ECO:0000256" key="1">
    <source>
        <dbReference type="ARBA" id="ARBA00022603"/>
    </source>
</evidence>
<proteinExistence type="predicted"/>
<dbReference type="PIRSF" id="PIRSF000398">
    <property type="entry name" value="M_m6A_EcoRV"/>
    <property type="match status" value="1"/>
</dbReference>
<name>A0A5B1CDG4_9BACT</name>
<sequence>MSSIRGKIRPPVKWHGGKHYLAGPIVRALPEHNTYVEPFGGAASVLLNKPISQVEVYNDLNESLTRLFTVIRDHGDELHRRLSLSPYSEVEFELCQEPSDDVIEQARRDFVRLRQSIGGRGDAFSATLHRVRRGMADVVSGYLSAIDEQLPLIVERLRRVQILCQPALKVITRWDSEDTTFYCDPPYAPDTRTAPKVYDCEMTIADHEQLLQALNKVAGNVVLSGYKNELYSDHLKGWKTVEIDIANHSASGKSKERRVEVLWIKERQ</sequence>
<keyword evidence="1 5" id="KW-0489">Methyltransferase</keyword>
<protein>
    <submittedName>
        <fullName evidence="5">DNA adenine methylase</fullName>
        <ecNumber evidence="5">2.1.1.72</ecNumber>
    </submittedName>
</protein>
<dbReference type="PRINTS" id="PR00505">
    <property type="entry name" value="D12N6MTFRASE"/>
</dbReference>
<dbReference type="AlphaFoldDB" id="A0A5B1CDG4"/>
<dbReference type="InterPro" id="IPR012263">
    <property type="entry name" value="M_m6A_EcoRV"/>
</dbReference>
<dbReference type="GO" id="GO:0043565">
    <property type="term" value="F:sequence-specific DNA binding"/>
    <property type="evidence" value="ECO:0007669"/>
    <property type="project" value="TreeGrafter"/>
</dbReference>
<keyword evidence="6" id="KW-1185">Reference proteome</keyword>
<dbReference type="InterPro" id="IPR012327">
    <property type="entry name" value="MeTrfase_D12"/>
</dbReference>
<feature type="binding site" evidence="4">
    <location>
        <position position="14"/>
    </location>
    <ligand>
        <name>S-adenosyl-L-methionine</name>
        <dbReference type="ChEBI" id="CHEBI:59789"/>
    </ligand>
</feature>
<dbReference type="PANTHER" id="PTHR30481:SF4">
    <property type="entry name" value="SITE-SPECIFIC DNA-METHYLTRANSFERASE (ADENINE-SPECIFIC)"/>
    <property type="match status" value="1"/>
</dbReference>
<organism evidence="5 6">
    <name type="scientific">Rubripirellula obstinata</name>
    <dbReference type="NCBI Taxonomy" id="406547"/>
    <lineage>
        <taxon>Bacteria</taxon>
        <taxon>Pseudomonadati</taxon>
        <taxon>Planctomycetota</taxon>
        <taxon>Planctomycetia</taxon>
        <taxon>Pirellulales</taxon>
        <taxon>Pirellulaceae</taxon>
        <taxon>Rubripirellula</taxon>
    </lineage>
</organism>
<dbReference type="RefSeq" id="WP_068257841.1">
    <property type="nucleotide sequence ID" value="NZ_LWSK01000001.1"/>
</dbReference>
<dbReference type="OrthoDB" id="9805629at2"/>
<reference evidence="5 6" key="1">
    <citation type="submission" date="2019-08" db="EMBL/GenBank/DDBJ databases">
        <title>Deep-cultivation of Planctomycetes and their phenomic and genomic characterization uncovers novel biology.</title>
        <authorList>
            <person name="Wiegand S."/>
            <person name="Jogler M."/>
            <person name="Boedeker C."/>
            <person name="Pinto D."/>
            <person name="Vollmers J."/>
            <person name="Rivas-Marin E."/>
            <person name="Kohn T."/>
            <person name="Peeters S.H."/>
            <person name="Heuer A."/>
            <person name="Rast P."/>
            <person name="Oberbeckmann S."/>
            <person name="Bunk B."/>
            <person name="Jeske O."/>
            <person name="Meyerdierks A."/>
            <person name="Storesund J.E."/>
            <person name="Kallscheuer N."/>
            <person name="Luecker S."/>
            <person name="Lage O.M."/>
            <person name="Pohl T."/>
            <person name="Merkel B.J."/>
            <person name="Hornburger P."/>
            <person name="Mueller R.-W."/>
            <person name="Bruemmer F."/>
            <person name="Labrenz M."/>
            <person name="Spormann A.M."/>
            <person name="Op Den Camp H."/>
            <person name="Overmann J."/>
            <person name="Amann R."/>
            <person name="Jetten M.S.M."/>
            <person name="Mascher T."/>
            <person name="Medema M.H."/>
            <person name="Devos D.P."/>
            <person name="Kaster A.-K."/>
            <person name="Ovreas L."/>
            <person name="Rohde M."/>
            <person name="Galperin M.Y."/>
            <person name="Jogler C."/>
        </authorList>
    </citation>
    <scope>NUCLEOTIDE SEQUENCE [LARGE SCALE GENOMIC DNA]</scope>
    <source>
        <strain evidence="5 6">LF1</strain>
    </source>
</reference>
<keyword evidence="2 5" id="KW-0808">Transferase</keyword>
<feature type="binding site" evidence="4">
    <location>
        <position position="184"/>
    </location>
    <ligand>
        <name>S-adenosyl-L-methionine</name>
        <dbReference type="ChEBI" id="CHEBI:59789"/>
    </ligand>
</feature>
<dbReference type="Pfam" id="PF02086">
    <property type="entry name" value="MethyltransfD12"/>
    <property type="match status" value="1"/>
</dbReference>
<feature type="binding site" evidence="4">
    <location>
        <position position="59"/>
    </location>
    <ligand>
        <name>S-adenosyl-L-methionine</name>
        <dbReference type="ChEBI" id="CHEBI:59789"/>
    </ligand>
</feature>
<comment type="caution">
    <text evidence="5">The sequence shown here is derived from an EMBL/GenBank/DDBJ whole genome shotgun (WGS) entry which is preliminary data.</text>
</comment>
<gene>
    <name evidence="5" type="primary">dam</name>
    <name evidence="5" type="ORF">LF1_11480</name>
</gene>
<accession>A0A5B1CDG4</accession>
<dbReference type="Gene3D" id="3.40.50.150">
    <property type="entry name" value="Vaccinia Virus protein VP39"/>
    <property type="match status" value="2"/>
</dbReference>
<dbReference type="SUPFAM" id="SSF53335">
    <property type="entry name" value="S-adenosyl-L-methionine-dependent methyltransferases"/>
    <property type="match status" value="1"/>
</dbReference>
<evidence type="ECO:0000313" key="5">
    <source>
        <dbReference type="EMBL" id="KAA1258626.1"/>
    </source>
</evidence>
<dbReference type="Proteomes" id="UP000322699">
    <property type="component" value="Unassembled WGS sequence"/>
</dbReference>
<keyword evidence="3" id="KW-0949">S-adenosyl-L-methionine</keyword>
<evidence type="ECO:0000313" key="6">
    <source>
        <dbReference type="Proteomes" id="UP000322699"/>
    </source>
</evidence>
<dbReference type="PANTHER" id="PTHR30481">
    <property type="entry name" value="DNA ADENINE METHYLASE"/>
    <property type="match status" value="1"/>
</dbReference>
<evidence type="ECO:0000256" key="4">
    <source>
        <dbReference type="PIRSR" id="PIRSR000398-1"/>
    </source>
</evidence>
<evidence type="ECO:0000256" key="2">
    <source>
        <dbReference type="ARBA" id="ARBA00022679"/>
    </source>
</evidence>
<dbReference type="GO" id="GO:1904047">
    <property type="term" value="F:S-adenosyl-L-methionine binding"/>
    <property type="evidence" value="ECO:0007669"/>
    <property type="project" value="TreeGrafter"/>
</dbReference>
<dbReference type="GO" id="GO:0009307">
    <property type="term" value="P:DNA restriction-modification system"/>
    <property type="evidence" value="ECO:0007669"/>
    <property type="project" value="InterPro"/>
</dbReference>
<dbReference type="GO" id="GO:0032259">
    <property type="term" value="P:methylation"/>
    <property type="evidence" value="ECO:0007669"/>
    <property type="project" value="UniProtKB-KW"/>
</dbReference>
<dbReference type="EMBL" id="VRLW01000001">
    <property type="protein sequence ID" value="KAA1258626.1"/>
    <property type="molecule type" value="Genomic_DNA"/>
</dbReference>
<dbReference type="GO" id="GO:0009007">
    <property type="term" value="F:site-specific DNA-methyltransferase (adenine-specific) activity"/>
    <property type="evidence" value="ECO:0007669"/>
    <property type="project" value="UniProtKB-EC"/>
</dbReference>
<dbReference type="EC" id="2.1.1.72" evidence="5"/>
<dbReference type="GO" id="GO:0006298">
    <property type="term" value="P:mismatch repair"/>
    <property type="evidence" value="ECO:0007669"/>
    <property type="project" value="TreeGrafter"/>
</dbReference>
<evidence type="ECO:0000256" key="3">
    <source>
        <dbReference type="ARBA" id="ARBA00022691"/>
    </source>
</evidence>